<accession>A0A975P6T0</accession>
<proteinExistence type="predicted"/>
<dbReference type="AlphaFoldDB" id="A0A975P6T0"/>
<name>A0A975P6T0_9RHOB</name>
<evidence type="ECO:0000313" key="2">
    <source>
        <dbReference type="EMBL" id="QWK89866.1"/>
    </source>
</evidence>
<dbReference type="Gene3D" id="3.40.710.10">
    <property type="entry name" value="DD-peptidase/beta-lactamase superfamily"/>
    <property type="match status" value="1"/>
</dbReference>
<dbReference type="PANTHER" id="PTHR43283:SF14">
    <property type="entry name" value="BLL8153 PROTEIN"/>
    <property type="match status" value="1"/>
</dbReference>
<gene>
    <name evidence="2" type="ORF">KM031_13640</name>
</gene>
<sequence>MRRIIKALGIIVLILAALAVWKRDDLARLHAVLTLFDTGRIVQNFSHMDAAFLSVPVPKGDAAPLPLPAGTPFALPPEAQDWVAQRSVTALVLVKDGQLRHESYYLGTGPLDRRISWSVAKSFLSALMGTLVADGTLDLDRPVEAYAPALAGSAYAGATVRQVANMTAGVEFDEDYLKFSSDINKMGRVLGLGGSMDAFTAGITARRAPPGDSWQYVSIDTHVLGMVIAGATGQPLADLLATRIVQPLGLEEEPYYLTDGLGQPFVLGGLNLITRDYARMGLLFLNNGAVQGRQIVPADWVAQSTVPQAVTPPGAMGYGYQWWIPQGAAPGEFLAQGVYGQFIYVNRAAGVVIAANGADKGFTAAGVEAQNIAMFRTLTAALEAADG</sequence>
<organism evidence="2 3">
    <name type="scientific">Gemmobacter fulvus</name>
    <dbReference type="NCBI Taxonomy" id="2840474"/>
    <lineage>
        <taxon>Bacteria</taxon>
        <taxon>Pseudomonadati</taxon>
        <taxon>Pseudomonadota</taxon>
        <taxon>Alphaproteobacteria</taxon>
        <taxon>Rhodobacterales</taxon>
        <taxon>Paracoccaceae</taxon>
        <taxon>Gemmobacter</taxon>
    </lineage>
</organism>
<keyword evidence="3" id="KW-1185">Reference proteome</keyword>
<dbReference type="PANTHER" id="PTHR43283">
    <property type="entry name" value="BETA-LACTAMASE-RELATED"/>
    <property type="match status" value="1"/>
</dbReference>
<dbReference type="InterPro" id="IPR050789">
    <property type="entry name" value="Diverse_Enzym_Activities"/>
</dbReference>
<dbReference type="EMBL" id="CP076361">
    <property type="protein sequence ID" value="QWK89866.1"/>
    <property type="molecule type" value="Genomic_DNA"/>
</dbReference>
<evidence type="ECO:0000259" key="1">
    <source>
        <dbReference type="Pfam" id="PF00144"/>
    </source>
</evidence>
<dbReference type="InterPro" id="IPR001466">
    <property type="entry name" value="Beta-lactam-related"/>
</dbReference>
<dbReference type="RefSeq" id="WP_215506187.1">
    <property type="nucleotide sequence ID" value="NZ_CP076361.1"/>
</dbReference>
<protein>
    <submittedName>
        <fullName evidence="2">Beta-lactamase family protein</fullName>
    </submittedName>
</protein>
<reference evidence="2" key="1">
    <citation type="submission" date="2021-06" db="EMBL/GenBank/DDBJ databases">
        <title>Direct submission.</title>
        <authorList>
            <person name="Lee C.-S."/>
            <person name="Jin L."/>
        </authorList>
    </citation>
    <scope>NUCLEOTIDE SEQUENCE</scope>
    <source>
        <strain evidence="2">Con5</strain>
    </source>
</reference>
<dbReference type="SUPFAM" id="SSF56601">
    <property type="entry name" value="beta-lactamase/transpeptidase-like"/>
    <property type="match status" value="1"/>
</dbReference>
<evidence type="ECO:0000313" key="3">
    <source>
        <dbReference type="Proteomes" id="UP000679352"/>
    </source>
</evidence>
<dbReference type="InterPro" id="IPR012338">
    <property type="entry name" value="Beta-lactam/transpept-like"/>
</dbReference>
<dbReference type="Pfam" id="PF00144">
    <property type="entry name" value="Beta-lactamase"/>
    <property type="match status" value="1"/>
</dbReference>
<feature type="domain" description="Beta-lactamase-related" evidence="1">
    <location>
        <begin position="89"/>
        <end position="355"/>
    </location>
</feature>
<dbReference type="KEGG" id="gfu:KM031_13640"/>
<dbReference type="Proteomes" id="UP000679352">
    <property type="component" value="Chromosome"/>
</dbReference>